<evidence type="ECO:0000256" key="7">
    <source>
        <dbReference type="ARBA" id="ARBA00021850"/>
    </source>
</evidence>
<keyword evidence="9" id="KW-0663">Pyridoxal phosphate</keyword>
<comment type="similarity">
    <text evidence="4">Belongs to the class-V pyridoxal-phosphate-dependent aminotransferase family. Csd subfamily.</text>
</comment>
<dbReference type="RefSeq" id="WP_284368978.1">
    <property type="nucleotide sequence ID" value="NZ_BSNJ01000001.1"/>
</dbReference>
<keyword evidence="8" id="KW-0808">Transferase</keyword>
<evidence type="ECO:0000256" key="3">
    <source>
        <dbReference type="ARBA" id="ARBA00003120"/>
    </source>
</evidence>
<evidence type="ECO:0000256" key="1">
    <source>
        <dbReference type="ARBA" id="ARBA00001933"/>
    </source>
</evidence>
<dbReference type="InterPro" id="IPR000192">
    <property type="entry name" value="Aminotrans_V_dom"/>
</dbReference>
<dbReference type="EMBL" id="BSNJ01000001">
    <property type="protein sequence ID" value="GLQ19222.1"/>
    <property type="molecule type" value="Genomic_DNA"/>
</dbReference>
<feature type="domain" description="Aminotransferase class V" evidence="11">
    <location>
        <begin position="25"/>
        <end position="392"/>
    </location>
</feature>
<dbReference type="CDD" id="cd06453">
    <property type="entry name" value="SufS_like"/>
    <property type="match status" value="1"/>
</dbReference>
<dbReference type="PIRSF" id="PIRSF005572">
    <property type="entry name" value="NifS"/>
    <property type="match status" value="1"/>
</dbReference>
<dbReference type="Pfam" id="PF00266">
    <property type="entry name" value="Aminotran_5"/>
    <property type="match status" value="1"/>
</dbReference>
<evidence type="ECO:0000256" key="6">
    <source>
        <dbReference type="ARBA" id="ARBA00013558"/>
    </source>
</evidence>
<evidence type="ECO:0000259" key="11">
    <source>
        <dbReference type="Pfam" id="PF00266"/>
    </source>
</evidence>
<evidence type="ECO:0000256" key="9">
    <source>
        <dbReference type="ARBA" id="ARBA00022898"/>
    </source>
</evidence>
<comment type="function">
    <text evidence="2">Catalyzes the removal of elemental sulfur and selenium atoms from L-cysteine, L-cystine, L-selenocysteine, and L-selenocystine to produce L-alanine.</text>
</comment>
<dbReference type="Gene3D" id="3.40.640.10">
    <property type="entry name" value="Type I PLP-dependent aspartate aminotransferase-like (Major domain)"/>
    <property type="match status" value="1"/>
</dbReference>
<evidence type="ECO:0000313" key="12">
    <source>
        <dbReference type="EMBL" id="GLQ19222.1"/>
    </source>
</evidence>
<comment type="function">
    <text evidence="3">Catalyzes the removal of elemental sulfur atoms from cysteine to produce alanine. Seems to participate in the biosynthesis of the nitrogenase metalloclusters by providing the inorganic sulfur required for the Fe-S core formation.</text>
</comment>
<name>A0ABQ5UZ10_9PROT</name>
<reference evidence="12" key="1">
    <citation type="journal article" date="2014" name="Int. J. Syst. Evol. Microbiol.">
        <title>Complete genome of a new Firmicutes species belonging to the dominant human colonic microbiota ('Ruminococcus bicirculans') reveals two chromosomes and a selective capacity to utilize plant glucans.</title>
        <authorList>
            <consortium name="NISC Comparative Sequencing Program"/>
            <person name="Wegmann U."/>
            <person name="Louis P."/>
            <person name="Goesmann A."/>
            <person name="Henrissat B."/>
            <person name="Duncan S.H."/>
            <person name="Flint H.J."/>
        </authorList>
    </citation>
    <scope>NUCLEOTIDE SEQUENCE</scope>
    <source>
        <strain evidence="12">NBRC 108216</strain>
    </source>
</reference>
<sequence>MFDIQAIRDQFPILARAVNGYPLAYLDNAASAQKPDAVIDAMAGQMRGAYANVHRGLHTLANETTDAFEQARRSVATFLNAPSPDNVVFTRGATEALNLAAYGLSHLIEPGDEIVITQMEHHSNIVPWHFLRERYGAELRFVPVLEDGSLDMSAFRKVIGKKTKIVSVVHMSNVLGTINNIAEIARWAKAAGAVMISDGTQAAVHMDVDVQALGVDLYAMTGHKLYGPTAIGALYGTADIFERMQPFNGGGEMIEDVFMDRITYADAPAKFEAGTPPILEAIGLGAAIDWYSQYDMADVHQHEMACYHAARDGLRDLNNVRIFGDMPDKGPVLAFNLDGAHAHDVAQILDKYGVAVRAGQHCTQPLMDAFGVHSTVRASFGIYNTLDEADRFVTAVKKAAVFLG</sequence>
<keyword evidence="13" id="KW-1185">Reference proteome</keyword>
<evidence type="ECO:0000313" key="13">
    <source>
        <dbReference type="Proteomes" id="UP001161390"/>
    </source>
</evidence>
<evidence type="ECO:0000256" key="2">
    <source>
        <dbReference type="ARBA" id="ARBA00002824"/>
    </source>
</evidence>
<dbReference type="PANTHER" id="PTHR43586:SF8">
    <property type="entry name" value="CYSTEINE DESULFURASE 1, CHLOROPLASTIC"/>
    <property type="match status" value="1"/>
</dbReference>
<organism evidence="12 13">
    <name type="scientific">Algimonas porphyrae</name>
    <dbReference type="NCBI Taxonomy" id="1128113"/>
    <lineage>
        <taxon>Bacteria</taxon>
        <taxon>Pseudomonadati</taxon>
        <taxon>Pseudomonadota</taxon>
        <taxon>Alphaproteobacteria</taxon>
        <taxon>Maricaulales</taxon>
        <taxon>Robiginitomaculaceae</taxon>
        <taxon>Algimonas</taxon>
    </lineage>
</organism>
<dbReference type="Proteomes" id="UP001161390">
    <property type="component" value="Unassembled WGS sequence"/>
</dbReference>
<comment type="catalytic activity">
    <reaction evidence="10">
        <text>(sulfur carrier)-H + L-cysteine = (sulfur carrier)-SH + L-alanine</text>
        <dbReference type="Rhea" id="RHEA:43892"/>
        <dbReference type="Rhea" id="RHEA-COMP:14737"/>
        <dbReference type="Rhea" id="RHEA-COMP:14739"/>
        <dbReference type="ChEBI" id="CHEBI:29917"/>
        <dbReference type="ChEBI" id="CHEBI:35235"/>
        <dbReference type="ChEBI" id="CHEBI:57972"/>
        <dbReference type="ChEBI" id="CHEBI:64428"/>
        <dbReference type="EC" id="2.8.1.7"/>
    </reaction>
</comment>
<evidence type="ECO:0000256" key="5">
    <source>
        <dbReference type="ARBA" id="ARBA00012239"/>
    </source>
</evidence>
<dbReference type="PANTHER" id="PTHR43586">
    <property type="entry name" value="CYSTEINE DESULFURASE"/>
    <property type="match status" value="1"/>
</dbReference>
<dbReference type="InterPro" id="IPR010970">
    <property type="entry name" value="Cys_dSase_SufS"/>
</dbReference>
<evidence type="ECO:0000256" key="4">
    <source>
        <dbReference type="ARBA" id="ARBA00010447"/>
    </source>
</evidence>
<dbReference type="InterPro" id="IPR016454">
    <property type="entry name" value="Cysteine_dSase"/>
</dbReference>
<proteinExistence type="inferred from homology"/>
<comment type="cofactor">
    <cofactor evidence="1">
        <name>pyridoxal 5'-phosphate</name>
        <dbReference type="ChEBI" id="CHEBI:597326"/>
    </cofactor>
</comment>
<dbReference type="Gene3D" id="3.90.1150.10">
    <property type="entry name" value="Aspartate Aminotransferase, domain 1"/>
    <property type="match status" value="1"/>
</dbReference>
<reference evidence="12" key="2">
    <citation type="submission" date="2023-01" db="EMBL/GenBank/DDBJ databases">
        <title>Draft genome sequence of Algimonas porphyrae strain NBRC 108216.</title>
        <authorList>
            <person name="Sun Q."/>
            <person name="Mori K."/>
        </authorList>
    </citation>
    <scope>NUCLEOTIDE SEQUENCE</scope>
    <source>
        <strain evidence="12">NBRC 108216</strain>
    </source>
</reference>
<dbReference type="InterPro" id="IPR015422">
    <property type="entry name" value="PyrdxlP-dep_Trfase_small"/>
</dbReference>
<evidence type="ECO:0000256" key="10">
    <source>
        <dbReference type="ARBA" id="ARBA00050776"/>
    </source>
</evidence>
<dbReference type="InterPro" id="IPR015424">
    <property type="entry name" value="PyrdxlP-dep_Trfase"/>
</dbReference>
<comment type="caution">
    <text evidence="12">The sequence shown here is derived from an EMBL/GenBank/DDBJ whole genome shotgun (WGS) entry which is preliminary data.</text>
</comment>
<dbReference type="EC" id="2.8.1.7" evidence="5"/>
<dbReference type="InterPro" id="IPR015421">
    <property type="entry name" value="PyrdxlP-dep_Trfase_major"/>
</dbReference>
<dbReference type="SUPFAM" id="SSF53383">
    <property type="entry name" value="PLP-dependent transferases"/>
    <property type="match status" value="1"/>
</dbReference>
<protein>
    <recommendedName>
        <fullName evidence="6">Cysteine desulfurase</fullName>
        <ecNumber evidence="5">2.8.1.7</ecNumber>
    </recommendedName>
    <alternativeName>
        <fullName evidence="7">Probable cysteine desulfurase</fullName>
    </alternativeName>
</protein>
<dbReference type="NCBIfam" id="TIGR01979">
    <property type="entry name" value="sufS"/>
    <property type="match status" value="1"/>
</dbReference>
<accession>A0ABQ5UZ10</accession>
<evidence type="ECO:0000256" key="8">
    <source>
        <dbReference type="ARBA" id="ARBA00022679"/>
    </source>
</evidence>
<gene>
    <name evidence="12" type="ORF">GCM10007854_01770</name>
</gene>